<evidence type="ECO:0000313" key="4">
    <source>
        <dbReference type="Proteomes" id="UP000076532"/>
    </source>
</evidence>
<feature type="domain" description="Fatty acid desaturase" evidence="2">
    <location>
        <begin position="127"/>
        <end position="351"/>
    </location>
</feature>
<dbReference type="PANTHER" id="PTHR36459:SF1">
    <property type="entry name" value="FATTY ACID DESATURASE DOMAIN-CONTAINING PROTEIN-RELATED"/>
    <property type="match status" value="1"/>
</dbReference>
<dbReference type="InterPro" id="IPR005804">
    <property type="entry name" value="FA_desaturase_dom"/>
</dbReference>
<sequence>MISPLLTPADAIVLGNLLEDVDEGKHFVAGAAHTSNDQAVLDRLNGFTDPASKDFETTIVTSWDQKDIHLPQFLQTYFLEPYTRWAQNVVRNKTDVVFLTHTLLYLSTALPSAVYLFRRFTYVHAICHWIMIGYYSGAFTLMLHNHIHNNGVLARPYALFDRAYPYVLEPLMGHTWDSYFYHHVKHHHSEGNGPHDLSSTVRYQRDELSHFLQYVARFILLVWIELPIYFVGKKRYGLAAKTLVSELGSYAFIAVMARYRFRAALFTLIIPLVQMRIAMMVGNWGQHAFVDELEPDSNYRSSITLIDVMSNRHCFNDGYHTSHHLNPLRHWREHPAAFVKAKAQYAAQQALVFADIDYFMMTVTLLRKDYDRLARCLVPIGAQIAMTHAEKVAMLKTKTRRFTEAEIRAKFGKEH</sequence>
<keyword evidence="1" id="KW-0812">Transmembrane</keyword>
<feature type="transmembrane region" description="Helical" evidence="1">
    <location>
        <begin position="96"/>
        <end position="116"/>
    </location>
</feature>
<gene>
    <name evidence="3" type="ORF">FIBSPDRAFT_1053934</name>
</gene>
<keyword evidence="4" id="KW-1185">Reference proteome</keyword>
<dbReference type="PANTHER" id="PTHR36459">
    <property type="entry name" value="ORF"/>
    <property type="match status" value="1"/>
</dbReference>
<evidence type="ECO:0000256" key="1">
    <source>
        <dbReference type="SAM" id="Phobius"/>
    </source>
</evidence>
<protein>
    <recommendedName>
        <fullName evidence="2">Fatty acid desaturase domain-containing protein</fullName>
    </recommendedName>
</protein>
<reference evidence="3 4" key="1">
    <citation type="journal article" date="2016" name="Mol. Biol. Evol.">
        <title>Comparative Genomics of Early-Diverging Mushroom-Forming Fungi Provides Insights into the Origins of Lignocellulose Decay Capabilities.</title>
        <authorList>
            <person name="Nagy L.G."/>
            <person name="Riley R."/>
            <person name="Tritt A."/>
            <person name="Adam C."/>
            <person name="Daum C."/>
            <person name="Floudas D."/>
            <person name="Sun H."/>
            <person name="Yadav J.S."/>
            <person name="Pangilinan J."/>
            <person name="Larsson K.H."/>
            <person name="Matsuura K."/>
            <person name="Barry K."/>
            <person name="Labutti K."/>
            <person name="Kuo R."/>
            <person name="Ohm R.A."/>
            <person name="Bhattacharya S.S."/>
            <person name="Shirouzu T."/>
            <person name="Yoshinaga Y."/>
            <person name="Martin F.M."/>
            <person name="Grigoriev I.V."/>
            <person name="Hibbett D.S."/>
        </authorList>
    </citation>
    <scope>NUCLEOTIDE SEQUENCE [LARGE SCALE GENOMIC DNA]</scope>
    <source>
        <strain evidence="3 4">CBS 109695</strain>
    </source>
</reference>
<dbReference type="STRING" id="436010.A0A167W6D0"/>
<proteinExistence type="predicted"/>
<accession>A0A167W6D0</accession>
<dbReference type="EMBL" id="KV417821">
    <property type="protein sequence ID" value="KZP05744.1"/>
    <property type="molecule type" value="Genomic_DNA"/>
</dbReference>
<feature type="transmembrane region" description="Helical" evidence="1">
    <location>
        <begin position="211"/>
        <end position="230"/>
    </location>
</feature>
<evidence type="ECO:0000259" key="2">
    <source>
        <dbReference type="Pfam" id="PF00487"/>
    </source>
</evidence>
<feature type="transmembrane region" description="Helical" evidence="1">
    <location>
        <begin position="122"/>
        <end position="143"/>
    </location>
</feature>
<keyword evidence="1" id="KW-0472">Membrane</keyword>
<dbReference type="Proteomes" id="UP000076532">
    <property type="component" value="Unassembled WGS sequence"/>
</dbReference>
<dbReference type="GO" id="GO:0006629">
    <property type="term" value="P:lipid metabolic process"/>
    <property type="evidence" value="ECO:0007669"/>
    <property type="project" value="InterPro"/>
</dbReference>
<dbReference type="OrthoDB" id="1470350at2759"/>
<name>A0A167W6D0_9AGAM</name>
<keyword evidence="1" id="KW-1133">Transmembrane helix</keyword>
<organism evidence="3 4">
    <name type="scientific">Athelia psychrophila</name>
    <dbReference type="NCBI Taxonomy" id="1759441"/>
    <lineage>
        <taxon>Eukaryota</taxon>
        <taxon>Fungi</taxon>
        <taxon>Dikarya</taxon>
        <taxon>Basidiomycota</taxon>
        <taxon>Agaricomycotina</taxon>
        <taxon>Agaricomycetes</taxon>
        <taxon>Agaricomycetidae</taxon>
        <taxon>Atheliales</taxon>
        <taxon>Atheliaceae</taxon>
        <taxon>Athelia</taxon>
    </lineage>
</organism>
<evidence type="ECO:0000313" key="3">
    <source>
        <dbReference type="EMBL" id="KZP05744.1"/>
    </source>
</evidence>
<dbReference type="AlphaFoldDB" id="A0A167W6D0"/>
<dbReference type="Pfam" id="PF00487">
    <property type="entry name" value="FA_desaturase"/>
    <property type="match status" value="1"/>
</dbReference>